<keyword evidence="1" id="KW-1015">Disulfide bond</keyword>
<evidence type="ECO:0000256" key="2">
    <source>
        <dbReference type="SAM" id="SignalP"/>
    </source>
</evidence>
<evidence type="ECO:0000313" key="5">
    <source>
        <dbReference type="Proteomes" id="UP000282832"/>
    </source>
</evidence>
<dbReference type="Pfam" id="PF03712">
    <property type="entry name" value="Cu2_monoox_C"/>
    <property type="match status" value="1"/>
</dbReference>
<evidence type="ECO:0000259" key="3">
    <source>
        <dbReference type="Pfam" id="PF03712"/>
    </source>
</evidence>
<feature type="chain" id="PRO_5018976850" description="Copper type II ascorbate-dependent monooxygenase C-terminal domain-containing protein" evidence="2">
    <location>
        <begin position="24"/>
        <end position="459"/>
    </location>
</feature>
<gene>
    <name evidence="4" type="ORF">EOJ36_04485</name>
</gene>
<evidence type="ECO:0000256" key="1">
    <source>
        <dbReference type="ARBA" id="ARBA00023157"/>
    </source>
</evidence>
<name>A0A437PTU3_9BACT</name>
<feature type="signal peptide" evidence="2">
    <location>
        <begin position="1"/>
        <end position="23"/>
    </location>
</feature>
<dbReference type="SUPFAM" id="SSF49742">
    <property type="entry name" value="PHM/PNGase F"/>
    <property type="match status" value="1"/>
</dbReference>
<dbReference type="PROSITE" id="PS51257">
    <property type="entry name" value="PROKAR_LIPOPROTEIN"/>
    <property type="match status" value="1"/>
</dbReference>
<dbReference type="InterPro" id="IPR024548">
    <property type="entry name" value="Cu2_monoox_C"/>
</dbReference>
<dbReference type="EMBL" id="SACY01000002">
    <property type="protein sequence ID" value="RVU25681.1"/>
    <property type="molecule type" value="Genomic_DNA"/>
</dbReference>
<comment type="caution">
    <text evidence="4">The sequence shown here is derived from an EMBL/GenBank/DDBJ whole genome shotgun (WGS) entry which is preliminary data.</text>
</comment>
<keyword evidence="5" id="KW-1185">Reference proteome</keyword>
<accession>A0A437PTU3</accession>
<keyword evidence="2" id="KW-0732">Signal</keyword>
<reference evidence="4 5" key="1">
    <citation type="submission" date="2019-01" db="EMBL/GenBank/DDBJ databases">
        <authorList>
            <person name="Chen W.-M."/>
        </authorList>
    </citation>
    <scope>NUCLEOTIDE SEQUENCE [LARGE SCALE GENOMIC DNA]</scope>
    <source>
        <strain evidence="4 5">FSY-15</strain>
    </source>
</reference>
<dbReference type="InterPro" id="IPR008977">
    <property type="entry name" value="PHM/PNGase_F_dom_sf"/>
</dbReference>
<dbReference type="InterPro" id="IPR014784">
    <property type="entry name" value="Cu2_ascorb_mOase-like_C"/>
</dbReference>
<sequence>MKNPLIKILFLFQLIFVFSCSRPSETTLNPAPIEPKASFAIIQEQILTPTCATSGCHLSSADASYLQHGLVLASSSLSYANLIDKQPKNLNALNQKLLLVSKSNLNSSFLYHKLNWDNAHHAGIDYGASMPLGGKPLTIGQLEFVKRWIEAGAPEKGSVVDEAVLSNSTTHYIPDANFVPLETPQKEGKTGYQLSIPKFPIQANFERELFVRLPLGNTQPVYINRIKLKSRSNSHHLVLYDFKNKLLAPALNEIRDLRNSDNSLNVLTYLQLANHVFLGGGTDPNSDYTFPEGTALEMPVQASIDVNPHYFNRTTEIAYGENYVNLYSIPAAEVKNIVKMIDFNNTNFGLPANKTTVITTDFTFGKKVAIVALTSHFHEWGKKFQIKIKGGARDGEVIYENTDWQHPKVINFTKPIELAANEGLSSVVTYENNTNHLITFGFTSQDEMNIIFGYYYELK</sequence>
<dbReference type="GO" id="GO:0016715">
    <property type="term" value="F:oxidoreductase activity, acting on paired donors, with incorporation or reduction of molecular oxygen, reduced ascorbate as one donor, and incorporation of one atom of oxygen"/>
    <property type="evidence" value="ECO:0007669"/>
    <property type="project" value="InterPro"/>
</dbReference>
<dbReference type="Proteomes" id="UP000282832">
    <property type="component" value="Unassembled WGS sequence"/>
</dbReference>
<feature type="domain" description="Copper type II ascorbate-dependent monooxygenase C-terminal" evidence="3">
    <location>
        <begin position="366"/>
        <end position="457"/>
    </location>
</feature>
<dbReference type="RefSeq" id="WP_127802834.1">
    <property type="nucleotide sequence ID" value="NZ_SACY01000002.1"/>
</dbReference>
<proteinExistence type="predicted"/>
<dbReference type="OrthoDB" id="9807190at2"/>
<dbReference type="Gene3D" id="2.60.120.230">
    <property type="match status" value="1"/>
</dbReference>
<organism evidence="4 5">
    <name type="scientific">Sandaracinomonas limnophila</name>
    <dbReference type="NCBI Taxonomy" id="1862386"/>
    <lineage>
        <taxon>Bacteria</taxon>
        <taxon>Pseudomonadati</taxon>
        <taxon>Bacteroidota</taxon>
        <taxon>Cytophagia</taxon>
        <taxon>Cytophagales</taxon>
        <taxon>Flectobacillaceae</taxon>
        <taxon>Sandaracinomonas</taxon>
    </lineage>
</organism>
<dbReference type="AlphaFoldDB" id="A0A437PTU3"/>
<protein>
    <recommendedName>
        <fullName evidence="3">Copper type II ascorbate-dependent monooxygenase C-terminal domain-containing protein</fullName>
    </recommendedName>
</protein>
<evidence type="ECO:0000313" key="4">
    <source>
        <dbReference type="EMBL" id="RVU25681.1"/>
    </source>
</evidence>